<evidence type="ECO:0000313" key="2">
    <source>
        <dbReference type="Proteomes" id="UP000017836"/>
    </source>
</evidence>
<dbReference type="AlphaFoldDB" id="W1NW53"/>
<dbReference type="EMBL" id="KI395136">
    <property type="protein sequence ID" value="ERM98914.1"/>
    <property type="molecule type" value="Genomic_DNA"/>
</dbReference>
<sequence>MSRITAGARWYITGALRLQRLRCLSRLLERVVPLSERCSTYARAHRELHCRSVVINHRSAAAPEATLPKRGPTSLERCGSRSFIAGAWSYIAGALWLQNLHCRSLVLHCRSAVAPEALLPEHGPTSPECVVRALSQTVGAPSEIARVPWYNNTLPEHVVTLLERVVTMPKRVVTLPERVVLHQIYVQLP</sequence>
<gene>
    <name evidence="1" type="ORF">AMTR_s00114p00090620</name>
</gene>
<dbReference type="HOGENOM" id="CLU_1196299_0_0_1"/>
<reference evidence="2" key="1">
    <citation type="journal article" date="2013" name="Science">
        <title>The Amborella genome and the evolution of flowering plants.</title>
        <authorList>
            <consortium name="Amborella Genome Project"/>
        </authorList>
    </citation>
    <scope>NUCLEOTIDE SEQUENCE [LARGE SCALE GENOMIC DNA]</scope>
</reference>
<dbReference type="Proteomes" id="UP000017836">
    <property type="component" value="Unassembled WGS sequence"/>
</dbReference>
<name>W1NW53_AMBTC</name>
<organism evidence="1 2">
    <name type="scientific">Amborella trichopoda</name>
    <dbReference type="NCBI Taxonomy" id="13333"/>
    <lineage>
        <taxon>Eukaryota</taxon>
        <taxon>Viridiplantae</taxon>
        <taxon>Streptophyta</taxon>
        <taxon>Embryophyta</taxon>
        <taxon>Tracheophyta</taxon>
        <taxon>Spermatophyta</taxon>
        <taxon>Magnoliopsida</taxon>
        <taxon>Amborellales</taxon>
        <taxon>Amborellaceae</taxon>
        <taxon>Amborella</taxon>
    </lineage>
</organism>
<evidence type="ECO:0000313" key="1">
    <source>
        <dbReference type="EMBL" id="ERM98914.1"/>
    </source>
</evidence>
<proteinExistence type="predicted"/>
<accession>W1NW53</accession>
<keyword evidence="2" id="KW-1185">Reference proteome</keyword>
<protein>
    <submittedName>
        <fullName evidence="1">Uncharacterized protein</fullName>
    </submittedName>
</protein>
<dbReference type="Gramene" id="ERM98914">
    <property type="protein sequence ID" value="ERM98914"/>
    <property type="gene ID" value="AMTR_s00114p00090620"/>
</dbReference>